<dbReference type="EMBL" id="GGEC01088485">
    <property type="protein sequence ID" value="MBX68969.1"/>
    <property type="molecule type" value="Transcribed_RNA"/>
</dbReference>
<name>A0A2P2QPL7_RHIMU</name>
<protein>
    <submittedName>
        <fullName evidence="1">Uncharacterized protein</fullName>
    </submittedName>
</protein>
<accession>A0A2P2QPL7</accession>
<reference evidence="1" key="1">
    <citation type="submission" date="2018-02" db="EMBL/GenBank/DDBJ databases">
        <title>Rhizophora mucronata_Transcriptome.</title>
        <authorList>
            <person name="Meera S.P."/>
            <person name="Sreeshan A."/>
            <person name="Augustine A."/>
        </authorList>
    </citation>
    <scope>NUCLEOTIDE SEQUENCE</scope>
    <source>
        <tissue evidence="1">Leaf</tissue>
    </source>
</reference>
<proteinExistence type="predicted"/>
<evidence type="ECO:0000313" key="1">
    <source>
        <dbReference type="EMBL" id="MBX68969.1"/>
    </source>
</evidence>
<sequence length="37" mass="3940">MSSLGARGVVTANANYSHQGCEYQQRVQLVDGQEEGG</sequence>
<organism evidence="1">
    <name type="scientific">Rhizophora mucronata</name>
    <name type="common">Asiatic mangrove</name>
    <dbReference type="NCBI Taxonomy" id="61149"/>
    <lineage>
        <taxon>Eukaryota</taxon>
        <taxon>Viridiplantae</taxon>
        <taxon>Streptophyta</taxon>
        <taxon>Embryophyta</taxon>
        <taxon>Tracheophyta</taxon>
        <taxon>Spermatophyta</taxon>
        <taxon>Magnoliopsida</taxon>
        <taxon>eudicotyledons</taxon>
        <taxon>Gunneridae</taxon>
        <taxon>Pentapetalae</taxon>
        <taxon>rosids</taxon>
        <taxon>fabids</taxon>
        <taxon>Malpighiales</taxon>
        <taxon>Rhizophoraceae</taxon>
        <taxon>Rhizophora</taxon>
    </lineage>
</organism>
<dbReference type="AlphaFoldDB" id="A0A2P2QPL7"/>